<accession>A0A9W9WCD4</accession>
<evidence type="ECO:0000256" key="1">
    <source>
        <dbReference type="SAM" id="MobiDB-lite"/>
    </source>
</evidence>
<dbReference type="GeneID" id="81364813"/>
<dbReference type="RefSeq" id="XP_056494415.1">
    <property type="nucleotide sequence ID" value="XM_056625833.1"/>
</dbReference>
<gene>
    <name evidence="2" type="ORF">N7509_001196</name>
</gene>
<dbReference type="EMBL" id="JAPZBU010000003">
    <property type="protein sequence ID" value="KAJ5414569.1"/>
    <property type="molecule type" value="Genomic_DNA"/>
</dbReference>
<protein>
    <submittedName>
        <fullName evidence="2">Uncharacterized protein</fullName>
    </submittedName>
</protein>
<dbReference type="AlphaFoldDB" id="A0A9W9WCD4"/>
<sequence length="262" mass="29953">MSNLPQNESDDSDLEGLPPSVRHYVYEGPDQFSRIFRLENDRCLRSMPNAFGTRINPDTATGSLRTKVEAETEINEYFVLSIDPGTFKRVFISDRLDIPHISSSEFCARTSRLVIKMPNPVHNQVGIRLHDAIKLALVPMRLDNMVFDWGTVNLDVGNDRNKQADFGWGPRRRPPRTPKRPTVVLEVGLSESHQRLFHDMETWLNPHKGNVRMALSIKAVRNRPKFTIEKWVWDATNRIPSKVQGIVLERNETGQITSRGGN</sequence>
<proteinExistence type="predicted"/>
<reference evidence="2" key="2">
    <citation type="journal article" date="2023" name="IMA Fungus">
        <title>Comparative genomic study of the Penicillium genus elucidates a diverse pangenome and 15 lateral gene transfer events.</title>
        <authorList>
            <person name="Petersen C."/>
            <person name="Sorensen T."/>
            <person name="Nielsen M.R."/>
            <person name="Sondergaard T.E."/>
            <person name="Sorensen J.L."/>
            <person name="Fitzpatrick D.A."/>
            <person name="Frisvad J.C."/>
            <person name="Nielsen K.L."/>
        </authorList>
    </citation>
    <scope>NUCLEOTIDE SEQUENCE</scope>
    <source>
        <strain evidence="2">IBT 29677</strain>
    </source>
</reference>
<evidence type="ECO:0000313" key="3">
    <source>
        <dbReference type="Proteomes" id="UP001147747"/>
    </source>
</evidence>
<comment type="caution">
    <text evidence="2">The sequence shown here is derived from an EMBL/GenBank/DDBJ whole genome shotgun (WGS) entry which is preliminary data.</text>
</comment>
<evidence type="ECO:0000313" key="2">
    <source>
        <dbReference type="EMBL" id="KAJ5414569.1"/>
    </source>
</evidence>
<feature type="region of interest" description="Disordered" evidence="1">
    <location>
        <begin position="1"/>
        <end position="20"/>
    </location>
</feature>
<dbReference type="Proteomes" id="UP001147747">
    <property type="component" value="Unassembled WGS sequence"/>
</dbReference>
<reference evidence="2" key="1">
    <citation type="submission" date="2022-12" db="EMBL/GenBank/DDBJ databases">
        <authorList>
            <person name="Petersen C."/>
        </authorList>
    </citation>
    <scope>NUCLEOTIDE SEQUENCE</scope>
    <source>
        <strain evidence="2">IBT 29677</strain>
    </source>
</reference>
<organism evidence="2 3">
    <name type="scientific">Penicillium cosmopolitanum</name>
    <dbReference type="NCBI Taxonomy" id="1131564"/>
    <lineage>
        <taxon>Eukaryota</taxon>
        <taxon>Fungi</taxon>
        <taxon>Dikarya</taxon>
        <taxon>Ascomycota</taxon>
        <taxon>Pezizomycotina</taxon>
        <taxon>Eurotiomycetes</taxon>
        <taxon>Eurotiomycetidae</taxon>
        <taxon>Eurotiales</taxon>
        <taxon>Aspergillaceae</taxon>
        <taxon>Penicillium</taxon>
    </lineage>
</organism>
<dbReference type="OrthoDB" id="76567at2759"/>
<name>A0A9W9WCD4_9EURO</name>
<keyword evidence="3" id="KW-1185">Reference proteome</keyword>